<evidence type="ECO:0008006" key="3">
    <source>
        <dbReference type="Google" id="ProtNLM"/>
    </source>
</evidence>
<accession>A0ABN1UCE3</accession>
<sequence length="66" mass="7604">MPFETVAEQPPQEPTTCDFCGRVETDEAKTLTWTVAVENGRKRTFCDRCSRANLRSMEGKLDSEFW</sequence>
<keyword evidence="2" id="KW-1185">Reference proteome</keyword>
<proteinExistence type="predicted"/>
<dbReference type="RefSeq" id="WP_343906031.1">
    <property type="nucleotide sequence ID" value="NZ_BAAAJE010000002.1"/>
</dbReference>
<protein>
    <recommendedName>
        <fullName evidence="3">Small CPxCG-related zinc finger protein</fullName>
    </recommendedName>
</protein>
<comment type="caution">
    <text evidence="1">The sequence shown here is derived from an EMBL/GenBank/DDBJ whole genome shotgun (WGS) entry which is preliminary data.</text>
</comment>
<organism evidence="1 2">
    <name type="scientific">Nocardioides aquiterrae</name>
    <dbReference type="NCBI Taxonomy" id="203799"/>
    <lineage>
        <taxon>Bacteria</taxon>
        <taxon>Bacillati</taxon>
        <taxon>Actinomycetota</taxon>
        <taxon>Actinomycetes</taxon>
        <taxon>Propionibacteriales</taxon>
        <taxon>Nocardioidaceae</taxon>
        <taxon>Nocardioides</taxon>
    </lineage>
</organism>
<evidence type="ECO:0000313" key="2">
    <source>
        <dbReference type="Proteomes" id="UP001499979"/>
    </source>
</evidence>
<name>A0ABN1UCE3_9ACTN</name>
<evidence type="ECO:0000313" key="1">
    <source>
        <dbReference type="EMBL" id="GAA1131047.1"/>
    </source>
</evidence>
<reference evidence="1 2" key="1">
    <citation type="journal article" date="2019" name="Int. J. Syst. Evol. Microbiol.">
        <title>The Global Catalogue of Microorganisms (GCM) 10K type strain sequencing project: providing services to taxonomists for standard genome sequencing and annotation.</title>
        <authorList>
            <consortium name="The Broad Institute Genomics Platform"/>
            <consortium name="The Broad Institute Genome Sequencing Center for Infectious Disease"/>
            <person name="Wu L."/>
            <person name="Ma J."/>
        </authorList>
    </citation>
    <scope>NUCLEOTIDE SEQUENCE [LARGE SCALE GENOMIC DNA]</scope>
    <source>
        <strain evidence="1 2">JCM 11813</strain>
    </source>
</reference>
<dbReference type="Proteomes" id="UP001499979">
    <property type="component" value="Unassembled WGS sequence"/>
</dbReference>
<dbReference type="EMBL" id="BAAAJE010000002">
    <property type="protein sequence ID" value="GAA1131047.1"/>
    <property type="molecule type" value="Genomic_DNA"/>
</dbReference>
<gene>
    <name evidence="1" type="ORF">GCM10009606_08900</name>
</gene>